<organism evidence="2 3">
    <name type="scientific">Medicago truncatula</name>
    <name type="common">Barrel medic</name>
    <name type="synonym">Medicago tribuloides</name>
    <dbReference type="NCBI Taxonomy" id="3880"/>
    <lineage>
        <taxon>Eukaryota</taxon>
        <taxon>Viridiplantae</taxon>
        <taxon>Streptophyta</taxon>
        <taxon>Embryophyta</taxon>
        <taxon>Tracheophyta</taxon>
        <taxon>Spermatophyta</taxon>
        <taxon>Magnoliopsida</taxon>
        <taxon>eudicotyledons</taxon>
        <taxon>Gunneridae</taxon>
        <taxon>Pentapetalae</taxon>
        <taxon>rosids</taxon>
        <taxon>fabids</taxon>
        <taxon>Fabales</taxon>
        <taxon>Fabaceae</taxon>
        <taxon>Papilionoideae</taxon>
        <taxon>50 kb inversion clade</taxon>
        <taxon>NPAAA clade</taxon>
        <taxon>Hologalegina</taxon>
        <taxon>IRL clade</taxon>
        <taxon>Trifolieae</taxon>
        <taxon>Medicago</taxon>
    </lineage>
</organism>
<gene>
    <name evidence="2" type="ORF">MtrunA17_Chr5g0445851</name>
</gene>
<proteinExistence type="predicted"/>
<feature type="region of interest" description="Disordered" evidence="1">
    <location>
        <begin position="73"/>
        <end position="93"/>
    </location>
</feature>
<dbReference type="EMBL" id="PSQE01000005">
    <property type="protein sequence ID" value="RHN57947.1"/>
    <property type="molecule type" value="Genomic_DNA"/>
</dbReference>
<comment type="caution">
    <text evidence="2">The sequence shown here is derived from an EMBL/GenBank/DDBJ whole genome shotgun (WGS) entry which is preliminary data.</text>
</comment>
<evidence type="ECO:0000313" key="2">
    <source>
        <dbReference type="EMBL" id="RHN57947.1"/>
    </source>
</evidence>
<evidence type="ECO:0000313" key="3">
    <source>
        <dbReference type="Proteomes" id="UP000265566"/>
    </source>
</evidence>
<accession>A0A396I517</accession>
<dbReference type="AlphaFoldDB" id="A0A396I517"/>
<dbReference type="Gramene" id="rna33539">
    <property type="protein sequence ID" value="RHN57947.1"/>
    <property type="gene ID" value="gene33539"/>
</dbReference>
<name>A0A396I517_MEDTR</name>
<feature type="compositionally biased region" description="Low complexity" evidence="1">
    <location>
        <begin position="74"/>
        <end position="93"/>
    </location>
</feature>
<evidence type="ECO:0000256" key="1">
    <source>
        <dbReference type="SAM" id="MobiDB-lite"/>
    </source>
</evidence>
<dbReference type="Proteomes" id="UP000265566">
    <property type="component" value="Chromosome 5"/>
</dbReference>
<protein>
    <submittedName>
        <fullName evidence="2">Uncharacterized protein</fullName>
    </submittedName>
</protein>
<reference evidence="3" key="1">
    <citation type="journal article" date="2018" name="Nat. Plants">
        <title>Whole-genome landscape of Medicago truncatula symbiotic genes.</title>
        <authorList>
            <person name="Pecrix Y."/>
            <person name="Staton S.E."/>
            <person name="Sallet E."/>
            <person name="Lelandais-Briere C."/>
            <person name="Moreau S."/>
            <person name="Carrere S."/>
            <person name="Blein T."/>
            <person name="Jardinaud M.F."/>
            <person name="Latrasse D."/>
            <person name="Zouine M."/>
            <person name="Zahm M."/>
            <person name="Kreplak J."/>
            <person name="Mayjonade B."/>
            <person name="Satge C."/>
            <person name="Perez M."/>
            <person name="Cauet S."/>
            <person name="Marande W."/>
            <person name="Chantry-Darmon C."/>
            <person name="Lopez-Roques C."/>
            <person name="Bouchez O."/>
            <person name="Berard A."/>
            <person name="Debelle F."/>
            <person name="Munos S."/>
            <person name="Bendahmane A."/>
            <person name="Berges H."/>
            <person name="Niebel A."/>
            <person name="Buitink J."/>
            <person name="Frugier F."/>
            <person name="Benhamed M."/>
            <person name="Crespi M."/>
            <person name="Gouzy J."/>
            <person name="Gamas P."/>
        </authorList>
    </citation>
    <scope>NUCLEOTIDE SEQUENCE [LARGE SCALE GENOMIC DNA]</scope>
    <source>
        <strain evidence="3">cv. Jemalong A17</strain>
    </source>
</reference>
<sequence>MLGMGTMKVKKDIEIIHLDDDDDDEDWRMSQGVHEKKAIYGLVVKNEYPSPSLVVQQKTKFANAVDTVKRKFSFSDSETSTSSSSSSSFSDDLSFLDNLTTRSITSLAKEKKM</sequence>